<accession>A0AAW9D9Y6</accession>
<dbReference type="InterPro" id="IPR026881">
    <property type="entry name" value="WYL_dom"/>
</dbReference>
<dbReference type="AlphaFoldDB" id="A0AAW9D9Y6"/>
<organism evidence="2 3">
    <name type="scientific">Aliarcobacter skirrowii</name>
    <dbReference type="NCBI Taxonomy" id="28200"/>
    <lineage>
        <taxon>Bacteria</taxon>
        <taxon>Pseudomonadati</taxon>
        <taxon>Campylobacterota</taxon>
        <taxon>Epsilonproteobacteria</taxon>
        <taxon>Campylobacterales</taxon>
        <taxon>Arcobacteraceae</taxon>
        <taxon>Aliarcobacter</taxon>
    </lineage>
</organism>
<dbReference type="SUPFAM" id="SSF57783">
    <property type="entry name" value="Zinc beta-ribbon"/>
    <property type="match status" value="1"/>
</dbReference>
<name>A0AAW9D9Y6_9BACT</name>
<gene>
    <name evidence="2" type="ORF">Q6A80_05265</name>
</gene>
<evidence type="ECO:0000313" key="3">
    <source>
        <dbReference type="Proteomes" id="UP001283691"/>
    </source>
</evidence>
<dbReference type="RefSeq" id="WP_319047893.1">
    <property type="nucleotide sequence ID" value="NZ_JAUQUR010000002.1"/>
</dbReference>
<dbReference type="Proteomes" id="UP001283691">
    <property type="component" value="Unassembled WGS sequence"/>
</dbReference>
<dbReference type="Pfam" id="PF13280">
    <property type="entry name" value="WYL"/>
    <property type="match status" value="1"/>
</dbReference>
<reference evidence="2" key="1">
    <citation type="journal article" date="2023" name="Front. Microbiol.">
        <title>Genomic diversity and taxonomic marker for Arcobacter species.</title>
        <authorList>
            <person name="Zhou G."/>
            <person name="Gu Y."/>
            <person name="Wang H."/>
            <person name="Chen X."/>
            <person name="Zhang X."/>
            <person name="Shao Z."/>
            <person name="Yan X."/>
            <person name="Zhang J."/>
            <person name="Zhang M."/>
        </authorList>
    </citation>
    <scope>NUCLEOTIDE SEQUENCE</scope>
    <source>
        <strain evidence="2">BJSY19SF1-2</strain>
    </source>
</reference>
<comment type="caution">
    <text evidence="2">The sequence shown here is derived from an EMBL/GenBank/DDBJ whole genome shotgun (WGS) entry which is preliminary data.</text>
</comment>
<proteinExistence type="predicted"/>
<reference evidence="2" key="2">
    <citation type="submission" date="2023-07" db="EMBL/GenBank/DDBJ databases">
        <authorList>
            <person name="Zhang M."/>
            <person name="Zhou G."/>
        </authorList>
    </citation>
    <scope>NUCLEOTIDE SEQUENCE</scope>
    <source>
        <strain evidence="2">BJSY19SF1-2</strain>
    </source>
</reference>
<dbReference type="CDD" id="cd07177">
    <property type="entry name" value="terB_like"/>
    <property type="match status" value="1"/>
</dbReference>
<dbReference type="Gene3D" id="1.10.3680.10">
    <property type="entry name" value="TerB-like"/>
    <property type="match status" value="1"/>
</dbReference>
<evidence type="ECO:0000259" key="1">
    <source>
        <dbReference type="Pfam" id="PF13280"/>
    </source>
</evidence>
<feature type="domain" description="WYL" evidence="1">
    <location>
        <begin position="158"/>
        <end position="215"/>
    </location>
</feature>
<dbReference type="InterPro" id="IPR029024">
    <property type="entry name" value="TerB-like"/>
</dbReference>
<sequence length="432" mass="50786">MEIVLICFIILMVLIIVSIQLKKEGTENKETSNYQYTMDYPIQPLSKKTSSKVDCPGQPLSRETRRNIVENMGYSSDNKKDEVELVVNLNIKSQTDLQKAEKQLDELYAYEWKTSGESYEAVRDTIAKLEEAIDNYKYESRQERYIKERESFRQYPLEEVAVVLHYKKENGEISNRTVDVTSYQKTDFADSSYIYGYCYLRNEYRTFRVDRIKSLADGKTGEIIKDIKSYFIKKYESSIYYKMDCLFEKYKEIFRVLFYIAKADGSYLKAEKIVIRDAIRKLTNDDSLTDENIDSMMSMLDVPTFNAFKIDIKSINRQKLPIDIFKVALDIVNTQNTVHSKEKEALEYMAENLDNVSKNDIVYKVDLVEQLKKQKVLEKNKNISEFKKECPECHTKNTLKKGTRRLKNHSIQRYQCNDCGKIFSEKIEEDNN</sequence>
<protein>
    <submittedName>
        <fullName evidence="2">WYL domain-containing protein</fullName>
    </submittedName>
</protein>
<dbReference type="SUPFAM" id="SSF158682">
    <property type="entry name" value="TerB-like"/>
    <property type="match status" value="1"/>
</dbReference>
<dbReference type="EMBL" id="JAUQUR010000002">
    <property type="protein sequence ID" value="MDX4069132.1"/>
    <property type="molecule type" value="Genomic_DNA"/>
</dbReference>
<evidence type="ECO:0000313" key="2">
    <source>
        <dbReference type="EMBL" id="MDX4069132.1"/>
    </source>
</evidence>